<dbReference type="Proteomes" id="UP000003980">
    <property type="component" value="Unassembled WGS sequence"/>
</dbReference>
<dbReference type="RefSeq" id="WP_009070449.1">
    <property type="nucleotide sequence ID" value="NZ_JH597761.1"/>
</dbReference>
<dbReference type="EMBL" id="JH597761">
    <property type="protein sequence ID" value="EHP70070.1"/>
    <property type="molecule type" value="Genomic_DNA"/>
</dbReference>
<sequence length="112" mass="12219">MSLLRLFMRLTGLDSTIKEVVDEIVGSTGNDPKVMGLLRLVPPSPSDGTTELMELAKSLGIEVKPAVLTTDLRRRATALAANTTTVNVENPEAVLWEIAQRFRVRGRRDGSS</sequence>
<gene>
    <name evidence="1" type="ORF">MetMK1DRAFT_00005720</name>
</gene>
<dbReference type="OrthoDB" id="42511at2157"/>
<evidence type="ECO:0000313" key="2">
    <source>
        <dbReference type="Proteomes" id="UP000003980"/>
    </source>
</evidence>
<name>H2C1E9_9CREN</name>
<evidence type="ECO:0000313" key="1">
    <source>
        <dbReference type="EMBL" id="EHP70070.1"/>
    </source>
</evidence>
<keyword evidence="2" id="KW-1185">Reference proteome</keyword>
<proteinExistence type="predicted"/>
<protein>
    <submittedName>
        <fullName evidence="1">Uncharacterized protein</fullName>
    </submittedName>
</protein>
<accession>H2C1E9</accession>
<organism evidence="1 2">
    <name type="scientific">Metallosphaera yellowstonensis MK1</name>
    <dbReference type="NCBI Taxonomy" id="671065"/>
    <lineage>
        <taxon>Archaea</taxon>
        <taxon>Thermoproteota</taxon>
        <taxon>Thermoprotei</taxon>
        <taxon>Sulfolobales</taxon>
        <taxon>Sulfolobaceae</taxon>
        <taxon>Metallosphaera</taxon>
    </lineage>
</organism>
<dbReference type="eggNOG" id="arCOG09702">
    <property type="taxonomic scope" value="Archaea"/>
</dbReference>
<dbReference type="STRING" id="671065.MetMK1DRAFT_00005720"/>
<reference evidence="1 2" key="1">
    <citation type="submission" date="2012-01" db="EMBL/GenBank/DDBJ databases">
        <title>Improved High-Quality Draft sequence of Metallosphaera yellowstonensis MK1.</title>
        <authorList>
            <consortium name="US DOE Joint Genome Institute"/>
            <person name="Lucas S."/>
            <person name="Han J."/>
            <person name="Cheng J.-F."/>
            <person name="Goodwin L."/>
            <person name="Pitluck S."/>
            <person name="Peters L."/>
            <person name="Teshima H."/>
            <person name="Detter J.C."/>
            <person name="Han C."/>
            <person name="Tapia R."/>
            <person name="Land M."/>
            <person name="Hauser L."/>
            <person name="Kyrpides N."/>
            <person name="Kozubal M."/>
            <person name="Macur R.E."/>
            <person name="Jay Z."/>
            <person name="Inskeep W."/>
            <person name="Woyke T."/>
        </authorList>
    </citation>
    <scope>NUCLEOTIDE SEQUENCE [LARGE SCALE GENOMIC DNA]</scope>
    <source>
        <strain evidence="1 2">MK1</strain>
    </source>
</reference>
<dbReference type="AlphaFoldDB" id="H2C1E9"/>
<dbReference type="HOGENOM" id="CLU_2191064_0_0_2"/>